<dbReference type="InterPro" id="IPR019734">
    <property type="entry name" value="TPR_rpt"/>
</dbReference>
<evidence type="ECO:0000256" key="1">
    <source>
        <dbReference type="SAM" id="SignalP"/>
    </source>
</evidence>
<feature type="chain" id="PRO_5039412283" description="Tetratricopeptide repeat protein" evidence="1">
    <location>
        <begin position="20"/>
        <end position="247"/>
    </location>
</feature>
<proteinExistence type="predicted"/>
<feature type="signal peptide" evidence="1">
    <location>
        <begin position="1"/>
        <end position="19"/>
    </location>
</feature>
<dbReference type="SUPFAM" id="SSF48452">
    <property type="entry name" value="TPR-like"/>
    <property type="match status" value="1"/>
</dbReference>
<dbReference type="Gene3D" id="1.25.40.10">
    <property type="entry name" value="Tetratricopeptide repeat domain"/>
    <property type="match status" value="1"/>
</dbReference>
<evidence type="ECO:0000313" key="2">
    <source>
        <dbReference type="EMBL" id="HIX02946.1"/>
    </source>
</evidence>
<dbReference type="InterPro" id="IPR011990">
    <property type="entry name" value="TPR-like_helical_dom_sf"/>
</dbReference>
<dbReference type="Proteomes" id="UP000824202">
    <property type="component" value="Unassembled WGS sequence"/>
</dbReference>
<dbReference type="EMBL" id="DXFT01000046">
    <property type="protein sequence ID" value="HIX02946.1"/>
    <property type="molecule type" value="Genomic_DNA"/>
</dbReference>
<sequence>MRKFILLFVSVLMGTALFAQTPGAAEKNAGNAAYKAKNYAEAFKNWEAYLKIVENKDNPCVYNTAVVAQRIKNYEAAVKYYDLSIANRYKLASSYVGKATALRALKKTDEMLATLDAGMKASPGNMKLETMYATHFLKEGQTFQKAGNEAKAAENYMKITELKTKSFQVQGFLSLAGLYFNDGAKILQDATPIATTDRAKYDAEKAKAVELFKKAKGYATQAQSLEPANEDVKAMVSQIDAELAKQA</sequence>
<protein>
    <recommendedName>
        <fullName evidence="4">Tetratricopeptide repeat protein</fullName>
    </recommendedName>
</protein>
<evidence type="ECO:0008006" key="4">
    <source>
        <dbReference type="Google" id="ProtNLM"/>
    </source>
</evidence>
<keyword evidence="1" id="KW-0732">Signal</keyword>
<dbReference type="AlphaFoldDB" id="A0A9D1UYQ5"/>
<accession>A0A9D1UYQ5</accession>
<name>A0A9D1UYQ5_9BACT</name>
<comment type="caution">
    <text evidence="2">The sequence shown here is derived from an EMBL/GenBank/DDBJ whole genome shotgun (WGS) entry which is preliminary data.</text>
</comment>
<gene>
    <name evidence="2" type="ORF">H9863_02365</name>
</gene>
<organism evidence="2 3">
    <name type="scientific">Candidatus Odoribacter faecigallinarum</name>
    <dbReference type="NCBI Taxonomy" id="2838706"/>
    <lineage>
        <taxon>Bacteria</taxon>
        <taxon>Pseudomonadati</taxon>
        <taxon>Bacteroidota</taxon>
        <taxon>Bacteroidia</taxon>
        <taxon>Bacteroidales</taxon>
        <taxon>Odoribacteraceae</taxon>
        <taxon>Odoribacter</taxon>
    </lineage>
</organism>
<dbReference type="SMART" id="SM00028">
    <property type="entry name" value="TPR"/>
    <property type="match status" value="4"/>
</dbReference>
<reference evidence="2" key="1">
    <citation type="journal article" date="2021" name="PeerJ">
        <title>Extensive microbial diversity within the chicken gut microbiome revealed by metagenomics and culture.</title>
        <authorList>
            <person name="Gilroy R."/>
            <person name="Ravi A."/>
            <person name="Getino M."/>
            <person name="Pursley I."/>
            <person name="Horton D.L."/>
            <person name="Alikhan N.F."/>
            <person name="Baker D."/>
            <person name="Gharbi K."/>
            <person name="Hall N."/>
            <person name="Watson M."/>
            <person name="Adriaenssens E.M."/>
            <person name="Foster-Nyarko E."/>
            <person name="Jarju S."/>
            <person name="Secka A."/>
            <person name="Antonio M."/>
            <person name="Oren A."/>
            <person name="Chaudhuri R.R."/>
            <person name="La Ragione R."/>
            <person name="Hildebrand F."/>
            <person name="Pallen M.J."/>
        </authorList>
    </citation>
    <scope>NUCLEOTIDE SEQUENCE</scope>
    <source>
        <strain evidence="2">23274</strain>
    </source>
</reference>
<evidence type="ECO:0000313" key="3">
    <source>
        <dbReference type="Proteomes" id="UP000824202"/>
    </source>
</evidence>
<reference evidence="2" key="2">
    <citation type="submission" date="2021-04" db="EMBL/GenBank/DDBJ databases">
        <authorList>
            <person name="Gilroy R."/>
        </authorList>
    </citation>
    <scope>NUCLEOTIDE SEQUENCE</scope>
    <source>
        <strain evidence="2">23274</strain>
    </source>
</reference>